<dbReference type="EMBL" id="NMPM01000010">
    <property type="protein sequence ID" value="PAV27050.1"/>
    <property type="molecule type" value="Genomic_DNA"/>
</dbReference>
<dbReference type="NCBIfam" id="TIGR03006">
    <property type="entry name" value="pepcterm_polyde"/>
    <property type="match status" value="1"/>
</dbReference>
<dbReference type="Pfam" id="PF01522">
    <property type="entry name" value="Polysacc_deac_1"/>
    <property type="match status" value="1"/>
</dbReference>
<sequence length="284" mass="33083">METITNALTIDVEDYFQVAALAEAISRDDWSSMEYRVERNTDRLLALLDEHNTRGTFFTLGWVADKSPDLVRRIHRAGHEIASHGYSHQLVYNQTPDTFREETRRSKGLLEEITGAPVTGYRAASYSITNESRWALDILAEEGFVWDSSIFPVRHDRYGMPGTPRWPHRLETDKGYSLVEFPLTTLKLPGVTLPIAGGGYFRLFPYWFSQWGLGRVNREGEPFIFYLHPWEIDPGQPRFDVSALSRFRHYNNLDKCEYRLRRLIKRFRFTAVEDVLNEKQLLTT</sequence>
<protein>
    <submittedName>
        <fullName evidence="2">Polysaccharide deacetylase family protein</fullName>
    </submittedName>
</protein>
<accession>A0A2A2I7F1</accession>
<dbReference type="PANTHER" id="PTHR47561:SF1">
    <property type="entry name" value="POLYSACCHARIDE DEACETYLASE FAMILY PROTEIN (AFU_ORTHOLOGUE AFUA_6G05030)"/>
    <property type="match status" value="1"/>
</dbReference>
<feature type="domain" description="NodB homology" evidence="1">
    <location>
        <begin position="27"/>
        <end position="284"/>
    </location>
</feature>
<dbReference type="GO" id="GO:0016810">
    <property type="term" value="F:hydrolase activity, acting on carbon-nitrogen (but not peptide) bonds"/>
    <property type="evidence" value="ECO:0007669"/>
    <property type="project" value="InterPro"/>
</dbReference>
<dbReference type="InterPro" id="IPR011330">
    <property type="entry name" value="Glyco_hydro/deAcase_b/a-brl"/>
</dbReference>
<dbReference type="InterPro" id="IPR022560">
    <property type="entry name" value="DUF3473"/>
</dbReference>
<dbReference type="InterPro" id="IPR002509">
    <property type="entry name" value="NODB_dom"/>
</dbReference>
<dbReference type="PROSITE" id="PS51677">
    <property type="entry name" value="NODB"/>
    <property type="match status" value="1"/>
</dbReference>
<dbReference type="Gene3D" id="3.20.20.370">
    <property type="entry name" value="Glycoside hydrolase/deacetylase"/>
    <property type="match status" value="1"/>
</dbReference>
<keyword evidence="3" id="KW-1185">Reference proteome</keyword>
<dbReference type="RefSeq" id="WP_095609913.1">
    <property type="nucleotide sequence ID" value="NZ_NMPM01000010.1"/>
</dbReference>
<name>A0A2A2I7F1_9GAMM</name>
<organism evidence="2 3">
    <name type="scientific">Tamilnaduibacter salinus</name>
    <dbReference type="NCBI Taxonomy" id="1484056"/>
    <lineage>
        <taxon>Bacteria</taxon>
        <taxon>Pseudomonadati</taxon>
        <taxon>Pseudomonadota</taxon>
        <taxon>Gammaproteobacteria</taxon>
        <taxon>Pseudomonadales</taxon>
        <taxon>Marinobacteraceae</taxon>
        <taxon>Tamilnaduibacter</taxon>
    </lineage>
</organism>
<dbReference type="Proteomes" id="UP000218332">
    <property type="component" value="Unassembled WGS sequence"/>
</dbReference>
<comment type="caution">
    <text evidence="2">The sequence shown here is derived from an EMBL/GenBank/DDBJ whole genome shotgun (WGS) entry which is preliminary data.</text>
</comment>
<dbReference type="InterPro" id="IPR045235">
    <property type="entry name" value="PuuE_HpPgdA-like"/>
</dbReference>
<dbReference type="CDD" id="cd10941">
    <property type="entry name" value="CE4_PuuE_HpPgdA_like_2"/>
    <property type="match status" value="1"/>
</dbReference>
<gene>
    <name evidence="2" type="ORF">CF392_02620</name>
</gene>
<dbReference type="PANTHER" id="PTHR47561">
    <property type="entry name" value="POLYSACCHARIDE DEACETYLASE FAMILY PROTEIN (AFU_ORTHOLOGUE AFUA_6G05030)"/>
    <property type="match status" value="1"/>
</dbReference>
<reference evidence="2 3" key="1">
    <citation type="submission" date="2017-07" db="EMBL/GenBank/DDBJ databases">
        <title>Tamlnaduibacter salinus (Mi-7) genome sequencing.</title>
        <authorList>
            <person name="Verma A."/>
            <person name="Krishnamurthi S."/>
        </authorList>
    </citation>
    <scope>NUCLEOTIDE SEQUENCE [LARGE SCALE GENOMIC DNA]</scope>
    <source>
        <strain evidence="2 3">Mi-7</strain>
    </source>
</reference>
<dbReference type="GO" id="GO:0005975">
    <property type="term" value="P:carbohydrate metabolic process"/>
    <property type="evidence" value="ECO:0007669"/>
    <property type="project" value="InterPro"/>
</dbReference>
<dbReference type="SUPFAM" id="SSF88713">
    <property type="entry name" value="Glycoside hydrolase/deacetylase"/>
    <property type="match status" value="1"/>
</dbReference>
<evidence type="ECO:0000313" key="3">
    <source>
        <dbReference type="Proteomes" id="UP000218332"/>
    </source>
</evidence>
<proteinExistence type="predicted"/>
<evidence type="ECO:0000259" key="1">
    <source>
        <dbReference type="PROSITE" id="PS51677"/>
    </source>
</evidence>
<evidence type="ECO:0000313" key="2">
    <source>
        <dbReference type="EMBL" id="PAV27050.1"/>
    </source>
</evidence>
<dbReference type="InterPro" id="IPR014344">
    <property type="entry name" value="XrtA_polysacc_deacetyl"/>
</dbReference>
<dbReference type="AlphaFoldDB" id="A0A2A2I7F1"/>
<dbReference type="Pfam" id="PF11959">
    <property type="entry name" value="DUF3473"/>
    <property type="match status" value="1"/>
</dbReference>